<dbReference type="GO" id="GO:0004198">
    <property type="term" value="F:calcium-dependent cysteine-type endopeptidase activity"/>
    <property type="evidence" value="ECO:0007669"/>
    <property type="project" value="InterPro"/>
</dbReference>
<dbReference type="Pfam" id="PF00648">
    <property type="entry name" value="Peptidase_C2"/>
    <property type="match status" value="1"/>
</dbReference>
<dbReference type="InterPro" id="IPR001300">
    <property type="entry name" value="Peptidase_C2_calpain_cat"/>
</dbReference>
<dbReference type="AlphaFoldDB" id="I7M1I6"/>
<name>I7M1I6_TETTS</name>
<dbReference type="EMBL" id="GG662693">
    <property type="protein sequence ID" value="EAR96414.2"/>
    <property type="molecule type" value="Genomic_DNA"/>
</dbReference>
<evidence type="ECO:0000256" key="2">
    <source>
        <dbReference type="ARBA" id="ARBA00022670"/>
    </source>
</evidence>
<dbReference type="PANTHER" id="PTHR10183">
    <property type="entry name" value="CALPAIN"/>
    <property type="match status" value="1"/>
</dbReference>
<dbReference type="SMART" id="SM00230">
    <property type="entry name" value="CysPc"/>
    <property type="match status" value="1"/>
</dbReference>
<evidence type="ECO:0000256" key="1">
    <source>
        <dbReference type="ARBA" id="ARBA00007623"/>
    </source>
</evidence>
<sequence>MEIKVINEDKNLVLRLPVSNQNTNTSQNQRIPPLILTQKIINKELQDSIKKVEQNNKPDVEKDYQYDQGIQSARSVIISNRDMRESFKRDSLNDSQLSMSYVKYNQKENSSALYQSQAHRFSFNRYQSTADHSRMTKYLKSQALEKSCASSQSHETNAIFSLDHVLPSSNMETNRLMATDFVEINSINKDSILKDLKDLKQIREKYEDQLFYADEHALLTNPKSSQYIQWKEDFQWKRIKDLYPRYKFQLLSSLSCQTLIKPGVVEIPYLITVLNILKEFPNKIMNIVENQTLNDTCLYYVRLCLDGVWKYISVDDQIPCVRKSKATKTEPSFLDLRPISLQSHDVWPHLLMKAYAKYLGAYELLMQGNVEETLRDFTGAPIEKIEACDERLQQIVSQALDRKFIVLAQPHYDLDYELQESSGIKVNNSYPITNVLLLQGECIFEIKDFQGNCQWSDPILFENFKEDDLRALQIGVKQNVFYMKKTDFQRVFENISICKSNDQFYYNSTPIRHAKNRYSAKKFTLKQKGVCYFELNQKDQRLFRESDYSYIQGRVIILKKYDRENFEFVEGMWGVSRNISIELTLDEGEYYIICILDYEKNIIDTVLSYYGEQPINWSKVNFNKEPNILEKAMQQMCYEKGTKKDITQDIQLYQNLEERVGLITYFYENISSYDSQNILVDLDLDEDQVVPLSILPSNQLQLQPLSNQIFIWKIKNLEKK</sequence>
<dbReference type="eggNOG" id="KOG0045">
    <property type="taxonomic scope" value="Eukaryota"/>
</dbReference>
<dbReference type="PANTHER" id="PTHR10183:SF379">
    <property type="entry name" value="CALPAIN-5"/>
    <property type="match status" value="1"/>
</dbReference>
<comment type="similarity">
    <text evidence="1">Belongs to the peptidase C2 family.</text>
</comment>
<gene>
    <name evidence="7" type="ORF">TTHERM_00190820</name>
</gene>
<dbReference type="RefSeq" id="XP_001016659.2">
    <property type="nucleotide sequence ID" value="XM_001016659.2"/>
</dbReference>
<dbReference type="InterPro" id="IPR038765">
    <property type="entry name" value="Papain-like_cys_pep_sf"/>
</dbReference>
<evidence type="ECO:0000313" key="8">
    <source>
        <dbReference type="Proteomes" id="UP000009168"/>
    </source>
</evidence>
<dbReference type="SUPFAM" id="SSF54001">
    <property type="entry name" value="Cysteine proteinases"/>
    <property type="match status" value="1"/>
</dbReference>
<accession>I7M1I6</accession>
<evidence type="ECO:0000256" key="4">
    <source>
        <dbReference type="ARBA" id="ARBA00022807"/>
    </source>
</evidence>
<dbReference type="KEGG" id="tet:TTHERM_00190820"/>
<dbReference type="OrthoDB" id="167576at2759"/>
<dbReference type="PROSITE" id="PS50203">
    <property type="entry name" value="CALPAIN_CAT"/>
    <property type="match status" value="1"/>
</dbReference>
<reference evidence="8" key="1">
    <citation type="journal article" date="2006" name="PLoS Biol.">
        <title>Macronuclear genome sequence of the ciliate Tetrahymena thermophila, a model eukaryote.</title>
        <authorList>
            <person name="Eisen J.A."/>
            <person name="Coyne R.S."/>
            <person name="Wu M."/>
            <person name="Wu D."/>
            <person name="Thiagarajan M."/>
            <person name="Wortman J.R."/>
            <person name="Badger J.H."/>
            <person name="Ren Q."/>
            <person name="Amedeo P."/>
            <person name="Jones K.M."/>
            <person name="Tallon L.J."/>
            <person name="Delcher A.L."/>
            <person name="Salzberg S.L."/>
            <person name="Silva J.C."/>
            <person name="Haas B.J."/>
            <person name="Majoros W.H."/>
            <person name="Farzad M."/>
            <person name="Carlton J.M."/>
            <person name="Smith R.K. Jr."/>
            <person name="Garg J."/>
            <person name="Pearlman R.E."/>
            <person name="Karrer K.M."/>
            <person name="Sun L."/>
            <person name="Manning G."/>
            <person name="Elde N.C."/>
            <person name="Turkewitz A.P."/>
            <person name="Asai D.J."/>
            <person name="Wilkes D.E."/>
            <person name="Wang Y."/>
            <person name="Cai H."/>
            <person name="Collins K."/>
            <person name="Stewart B.A."/>
            <person name="Lee S.R."/>
            <person name="Wilamowska K."/>
            <person name="Weinberg Z."/>
            <person name="Ruzzo W.L."/>
            <person name="Wloga D."/>
            <person name="Gaertig J."/>
            <person name="Frankel J."/>
            <person name="Tsao C.-C."/>
            <person name="Gorovsky M.A."/>
            <person name="Keeling P.J."/>
            <person name="Waller R.F."/>
            <person name="Patron N.J."/>
            <person name="Cherry J.M."/>
            <person name="Stover N.A."/>
            <person name="Krieger C.J."/>
            <person name="del Toro C."/>
            <person name="Ryder H.F."/>
            <person name="Williamson S.C."/>
            <person name="Barbeau R.A."/>
            <person name="Hamilton E.P."/>
            <person name="Orias E."/>
        </authorList>
    </citation>
    <scope>NUCLEOTIDE SEQUENCE [LARGE SCALE GENOMIC DNA]</scope>
    <source>
        <strain evidence="8">SB210</strain>
    </source>
</reference>
<dbReference type="InParanoid" id="I7M1I6"/>
<keyword evidence="8" id="KW-1185">Reference proteome</keyword>
<dbReference type="Proteomes" id="UP000009168">
    <property type="component" value="Unassembled WGS sequence"/>
</dbReference>
<dbReference type="GeneID" id="7840095"/>
<dbReference type="InterPro" id="IPR022684">
    <property type="entry name" value="Calpain_cysteine_protease"/>
</dbReference>
<keyword evidence="4" id="KW-0788">Thiol protease</keyword>
<evidence type="ECO:0000259" key="6">
    <source>
        <dbReference type="PROSITE" id="PS50203"/>
    </source>
</evidence>
<organism evidence="7 8">
    <name type="scientific">Tetrahymena thermophila (strain SB210)</name>
    <dbReference type="NCBI Taxonomy" id="312017"/>
    <lineage>
        <taxon>Eukaryota</taxon>
        <taxon>Sar</taxon>
        <taxon>Alveolata</taxon>
        <taxon>Ciliophora</taxon>
        <taxon>Intramacronucleata</taxon>
        <taxon>Oligohymenophorea</taxon>
        <taxon>Hymenostomatida</taxon>
        <taxon>Tetrahymenina</taxon>
        <taxon>Tetrahymenidae</taxon>
        <taxon>Tetrahymena</taxon>
    </lineage>
</organism>
<evidence type="ECO:0000256" key="5">
    <source>
        <dbReference type="PROSITE-ProRule" id="PRU00239"/>
    </source>
</evidence>
<evidence type="ECO:0000313" key="7">
    <source>
        <dbReference type="EMBL" id="EAR96414.2"/>
    </source>
</evidence>
<keyword evidence="2 7" id="KW-0645">Protease</keyword>
<comment type="caution">
    <text evidence="5">Lacks conserved residue(s) required for the propagation of feature annotation.</text>
</comment>
<proteinExistence type="inferred from homology"/>
<protein>
    <submittedName>
        <fullName evidence="7">Calpain family cysteine protease</fullName>
    </submittedName>
</protein>
<evidence type="ECO:0000256" key="3">
    <source>
        <dbReference type="ARBA" id="ARBA00022801"/>
    </source>
</evidence>
<feature type="domain" description="Calpain catalytic" evidence="6">
    <location>
        <begin position="205"/>
        <end position="501"/>
    </location>
</feature>
<keyword evidence="3" id="KW-0378">Hydrolase</keyword>
<dbReference type="GO" id="GO:0006508">
    <property type="term" value="P:proteolysis"/>
    <property type="evidence" value="ECO:0007669"/>
    <property type="project" value="UniProtKB-KW"/>
</dbReference>